<reference evidence="2 3" key="1">
    <citation type="journal article" date="2014" name="Nat. Commun.">
        <title>Klebsormidium flaccidum genome reveals primary factors for plant terrestrial adaptation.</title>
        <authorList>
            <person name="Hori K."/>
            <person name="Maruyama F."/>
            <person name="Fujisawa T."/>
            <person name="Togashi T."/>
            <person name="Yamamoto N."/>
            <person name="Seo M."/>
            <person name="Sato S."/>
            <person name="Yamada T."/>
            <person name="Mori H."/>
            <person name="Tajima N."/>
            <person name="Moriyama T."/>
            <person name="Ikeuchi M."/>
            <person name="Watanabe M."/>
            <person name="Wada H."/>
            <person name="Kobayashi K."/>
            <person name="Saito M."/>
            <person name="Masuda T."/>
            <person name="Sasaki-Sekimoto Y."/>
            <person name="Mashiguchi K."/>
            <person name="Awai K."/>
            <person name="Shimojima M."/>
            <person name="Masuda S."/>
            <person name="Iwai M."/>
            <person name="Nobusawa T."/>
            <person name="Narise T."/>
            <person name="Kondo S."/>
            <person name="Saito H."/>
            <person name="Sato R."/>
            <person name="Murakawa M."/>
            <person name="Ihara Y."/>
            <person name="Oshima-Yamada Y."/>
            <person name="Ohtaka K."/>
            <person name="Satoh M."/>
            <person name="Sonobe K."/>
            <person name="Ishii M."/>
            <person name="Ohtani R."/>
            <person name="Kanamori-Sato M."/>
            <person name="Honoki R."/>
            <person name="Miyazaki D."/>
            <person name="Mochizuki H."/>
            <person name="Umetsu J."/>
            <person name="Higashi K."/>
            <person name="Shibata D."/>
            <person name="Kamiya Y."/>
            <person name="Sato N."/>
            <person name="Nakamura Y."/>
            <person name="Tabata S."/>
            <person name="Ida S."/>
            <person name="Kurokawa K."/>
            <person name="Ohta H."/>
        </authorList>
    </citation>
    <scope>NUCLEOTIDE SEQUENCE [LARGE SCALE GENOMIC DNA]</scope>
    <source>
        <strain evidence="2 3">NIES-2285</strain>
    </source>
</reference>
<proteinExistence type="predicted"/>
<organism evidence="2 3">
    <name type="scientific">Klebsormidium nitens</name>
    <name type="common">Green alga</name>
    <name type="synonym">Ulothrix nitens</name>
    <dbReference type="NCBI Taxonomy" id="105231"/>
    <lineage>
        <taxon>Eukaryota</taxon>
        <taxon>Viridiplantae</taxon>
        <taxon>Streptophyta</taxon>
        <taxon>Klebsormidiophyceae</taxon>
        <taxon>Klebsormidiales</taxon>
        <taxon>Klebsormidiaceae</taxon>
        <taxon>Klebsormidium</taxon>
    </lineage>
</organism>
<evidence type="ECO:0000313" key="3">
    <source>
        <dbReference type="Proteomes" id="UP000054558"/>
    </source>
</evidence>
<dbReference type="PANTHER" id="PTHR31029">
    <property type="entry name" value="CYCLIN-DEPENDENT KINASE-LIKE PROTEIN"/>
    <property type="match status" value="1"/>
</dbReference>
<dbReference type="AlphaFoldDB" id="A0A1Y1HR40"/>
<evidence type="ECO:0000313" key="2">
    <source>
        <dbReference type="EMBL" id="GAQ79451.1"/>
    </source>
</evidence>
<dbReference type="InterPro" id="IPR042316">
    <property type="entry name" value="IRKI-like"/>
</dbReference>
<gene>
    <name evidence="2" type="ORF">KFL_000310020</name>
</gene>
<protein>
    <submittedName>
        <fullName evidence="2">Uncharacterized protein</fullName>
    </submittedName>
</protein>
<dbReference type="EMBL" id="DF236980">
    <property type="protein sequence ID" value="GAQ79451.1"/>
    <property type="molecule type" value="Genomic_DNA"/>
</dbReference>
<feature type="region of interest" description="Disordered" evidence="1">
    <location>
        <begin position="153"/>
        <end position="213"/>
    </location>
</feature>
<sequence length="472" mass="52550">MAPICQKILVEAEEVSRLVERGDLVVNVREAEATEFHNAEEWQDKYDGERQRRQSAQIKLTSLQAKLESATQALAAREEKCTSMKRELQTMQSELATSSEREGRLTKDLAQLKERLADEKAQGEGAVRAEKLRHETELKLHTERLNRERQELENMASREGAESLAGAQKKVYAASQTVRGSEQSDRIKRSGADARGKAQGAQEEPDCSSLKDRLAQTEAKLHETERRLQQATSLSTEIEKELARVKQQLAGSSDANRFTNQASLGSAMRRVVKSIAACAQSLTHEPQATGRELASRAARECRLSSLLSDVLFEGFENESFRRGGSASLYGRAERCAKYEQSYVAFVEGDAPESAEFRAFADEKTRVLAANIRDKGGRDFDKNWAEALRHVYALHLLALAFTVPPRLIRRQQGDPFDPMFCELDPACSTNGGAFTKKVAFSVYPGLCLLDEVVPGLKCQVYLEPMQAGSNRFA</sequence>
<feature type="compositionally biased region" description="Basic and acidic residues" evidence="1">
    <location>
        <begin position="182"/>
        <end position="196"/>
    </location>
</feature>
<keyword evidence="3" id="KW-1185">Reference proteome</keyword>
<name>A0A1Y1HR40_KLENI</name>
<dbReference type="PANTHER" id="PTHR31029:SF4">
    <property type="entry name" value="CYCLIN-DEPENDENT KINASE-LIKE PROTEIN"/>
    <property type="match status" value="1"/>
</dbReference>
<dbReference type="OrthoDB" id="785851at2759"/>
<accession>A0A1Y1HR40</accession>
<evidence type="ECO:0000256" key="1">
    <source>
        <dbReference type="SAM" id="MobiDB-lite"/>
    </source>
</evidence>
<dbReference type="Proteomes" id="UP000054558">
    <property type="component" value="Unassembled WGS sequence"/>
</dbReference>